<dbReference type="PANTHER" id="PTHR30244">
    <property type="entry name" value="TRANSAMINASE"/>
    <property type="match status" value="1"/>
</dbReference>
<dbReference type="InterPro" id="IPR015422">
    <property type="entry name" value="PyrdxlP-dep_Trfase_small"/>
</dbReference>
<keyword evidence="1 4" id="KW-0663">Pyridoxal phosphate</keyword>
<evidence type="ECO:0000256" key="3">
    <source>
        <dbReference type="PIRSR" id="PIRSR000390-1"/>
    </source>
</evidence>
<keyword evidence="6" id="KW-0032">Aminotransferase</keyword>
<organism evidence="6">
    <name type="scientific">candidate division WOR-3 bacterium</name>
    <dbReference type="NCBI Taxonomy" id="2052148"/>
    <lineage>
        <taxon>Bacteria</taxon>
        <taxon>Bacteria division WOR-3</taxon>
    </lineage>
</organism>
<dbReference type="InterPro" id="IPR015421">
    <property type="entry name" value="PyrdxlP-dep_Trfase_major"/>
</dbReference>
<accession>A0A7C6EDX2</accession>
<dbReference type="GO" id="GO:0030170">
    <property type="term" value="F:pyridoxal phosphate binding"/>
    <property type="evidence" value="ECO:0007669"/>
    <property type="project" value="UniProtKB-ARBA"/>
</dbReference>
<evidence type="ECO:0000256" key="5">
    <source>
        <dbReference type="RuleBase" id="RU004508"/>
    </source>
</evidence>
<dbReference type="FunFam" id="3.40.640.10:FF:000089">
    <property type="entry name" value="Aminotransferase, DegT/DnrJ/EryC1/StrS family"/>
    <property type="match status" value="1"/>
</dbReference>
<dbReference type="InterPro" id="IPR000653">
    <property type="entry name" value="DegT/StrS_aminotransferase"/>
</dbReference>
<keyword evidence="6" id="KW-0808">Transferase</keyword>
<dbReference type="Gene3D" id="3.40.640.10">
    <property type="entry name" value="Type I PLP-dependent aspartate aminotransferase-like (Major domain)"/>
    <property type="match status" value="1"/>
</dbReference>
<dbReference type="GO" id="GO:0000271">
    <property type="term" value="P:polysaccharide biosynthetic process"/>
    <property type="evidence" value="ECO:0007669"/>
    <property type="project" value="TreeGrafter"/>
</dbReference>
<dbReference type="PANTHER" id="PTHR30244:SF36">
    <property type="entry name" value="3-OXO-GLUCOSE-6-PHOSPHATE:GLUTAMATE AMINOTRANSFERASE"/>
    <property type="match status" value="1"/>
</dbReference>
<feature type="active site" description="Proton acceptor" evidence="3">
    <location>
        <position position="210"/>
    </location>
</feature>
<dbReference type="PIRSF" id="PIRSF000390">
    <property type="entry name" value="PLP_StrS"/>
    <property type="match status" value="1"/>
</dbReference>
<dbReference type="Pfam" id="PF01041">
    <property type="entry name" value="DegT_DnrJ_EryC1"/>
    <property type="match status" value="1"/>
</dbReference>
<dbReference type="AlphaFoldDB" id="A0A7C6EDX2"/>
<evidence type="ECO:0000256" key="4">
    <source>
        <dbReference type="PIRSR" id="PIRSR000390-2"/>
    </source>
</evidence>
<gene>
    <name evidence="6" type="ORF">ENW73_07985</name>
</gene>
<dbReference type="GO" id="GO:0008483">
    <property type="term" value="F:transaminase activity"/>
    <property type="evidence" value="ECO:0007669"/>
    <property type="project" value="UniProtKB-KW"/>
</dbReference>
<proteinExistence type="inferred from homology"/>
<dbReference type="SUPFAM" id="SSF53383">
    <property type="entry name" value="PLP-dependent transferases"/>
    <property type="match status" value="1"/>
</dbReference>
<sequence length="391" mass="43892">MLFSVPFVDLNLKHNSIKKELKAALQEVIASGKFVLGPKVCEFEAKVAKYCGTRFAIGVGSGTDALLLTLRGLEIGPGDEVITTPYTFFATPEAISLTGAVPVFVDIDSQTFNIDPTEIVKFLSRCCYFSVKSKFPVNRMTKAVVKAIIPVHLFGQCAEMAPIIEIADRYNLSVIEDACQSFGSAQLFNNRWQKAGSFGKAGIFSFYPTKNLGALGDGGMIVTSDEKLAIKLKCLRIHGQYEEGYHHGFGLASRLDEIQAAILLVKMKYLRKWNKEREKIWEFYSKQLAELVVIPKILANNQSIYHQFVIRTKQRDALKEYLAKRGIETKIYYPLPHHLQECYLKLGYKKGNLPIAEQCAQEALALPIYPGLNLTTVEIIVEKIKNFFMNK</sequence>
<name>A0A7C6EDX2_UNCW3</name>
<comment type="similarity">
    <text evidence="2 5">Belongs to the DegT/DnrJ/EryC1 family.</text>
</comment>
<feature type="modified residue" description="N6-(pyridoxal phosphate)lysine" evidence="4">
    <location>
        <position position="210"/>
    </location>
</feature>
<evidence type="ECO:0000313" key="6">
    <source>
        <dbReference type="EMBL" id="HHS52780.1"/>
    </source>
</evidence>
<evidence type="ECO:0000256" key="1">
    <source>
        <dbReference type="ARBA" id="ARBA00022898"/>
    </source>
</evidence>
<reference evidence="6" key="1">
    <citation type="journal article" date="2020" name="mSystems">
        <title>Genome- and Community-Level Interaction Insights into Carbon Utilization and Element Cycling Functions of Hydrothermarchaeota in Hydrothermal Sediment.</title>
        <authorList>
            <person name="Zhou Z."/>
            <person name="Liu Y."/>
            <person name="Xu W."/>
            <person name="Pan J."/>
            <person name="Luo Z.H."/>
            <person name="Li M."/>
        </authorList>
    </citation>
    <scope>NUCLEOTIDE SEQUENCE [LARGE SCALE GENOMIC DNA]</scope>
    <source>
        <strain evidence="6">SpSt-876</strain>
    </source>
</reference>
<protein>
    <submittedName>
        <fullName evidence="6">DegT/DnrJ/EryC1/StrS family aminotransferase</fullName>
    </submittedName>
</protein>
<dbReference type="InterPro" id="IPR015424">
    <property type="entry name" value="PyrdxlP-dep_Trfase"/>
</dbReference>
<comment type="caution">
    <text evidence="6">The sequence shown here is derived from an EMBL/GenBank/DDBJ whole genome shotgun (WGS) entry which is preliminary data.</text>
</comment>
<dbReference type="CDD" id="cd00616">
    <property type="entry name" value="AHBA_syn"/>
    <property type="match status" value="1"/>
</dbReference>
<dbReference type="EMBL" id="DTLI01000191">
    <property type="protein sequence ID" value="HHS52780.1"/>
    <property type="molecule type" value="Genomic_DNA"/>
</dbReference>
<evidence type="ECO:0000256" key="2">
    <source>
        <dbReference type="ARBA" id="ARBA00037999"/>
    </source>
</evidence>
<dbReference type="Gene3D" id="3.90.1150.10">
    <property type="entry name" value="Aspartate Aminotransferase, domain 1"/>
    <property type="match status" value="1"/>
</dbReference>